<sequence length="530" mass="59668">MRNKMFLLIGLCTIGLSLMVSPKESFAAEQSIRVTLPDFVVTLNGNRVENQYREYPLLVYKDITYIPMTWYDCRLLGLETEITPNDSLSIAKGRVTSSYVPYQTHIKNLKSNKAIIPTFETLINGERVDNSKEEYPLISFKDVIYFPLTWKFAHDEFEWEYVWNNSEGLAINSNNPQLKTVDLPAFAGENDVAGFEGYYYYTETVGNHNQIYRVPDNNLSNKERVYDYDLDSSYGFNKHLNFEIRANELWFSYHVGGATMGSDVYGKVNDNGIATIEQRGYLDFKSAPSGTLRIDQGVPPGGNNLLWVPTGQDAKKGTSVGIPSLIYGWHIRDDGRGRGFSGDLSTTIVGDDIYVLASSYPTETGDLNKIYKINVTTNETEKIVNDEVSNFKIKNDKLYYVKDADHFLYSSNKDGTAEQQLSDGIVANWYDEIDGHVYYTVANTKGLLNLYKADPAKEDTLVFKEPLESVQLVNDKIIGKLAAGEDYGVKILDKSGNLYVAITDQASDVFAYNDLILIVSTVDKSIKVVK</sequence>
<evidence type="ECO:0000256" key="1">
    <source>
        <dbReference type="SAM" id="SignalP"/>
    </source>
</evidence>
<keyword evidence="4" id="KW-1185">Reference proteome</keyword>
<dbReference type="Pfam" id="PF16472">
    <property type="entry name" value="DUF5050"/>
    <property type="match status" value="1"/>
</dbReference>
<dbReference type="Proteomes" id="UP001165962">
    <property type="component" value="Unassembled WGS sequence"/>
</dbReference>
<keyword evidence="1" id="KW-0732">Signal</keyword>
<gene>
    <name evidence="3" type="ORF">G9U52_26530</name>
</gene>
<evidence type="ECO:0000313" key="4">
    <source>
        <dbReference type="Proteomes" id="UP001165962"/>
    </source>
</evidence>
<protein>
    <submittedName>
        <fullName evidence="3">DUF5050 domain-containing protein</fullName>
    </submittedName>
</protein>
<feature type="chain" id="PRO_5045499942" evidence="1">
    <location>
        <begin position="28"/>
        <end position="530"/>
    </location>
</feature>
<feature type="domain" description="Prolow-density lipoprotein receptor-related protein 1-like beta-propeller" evidence="2">
    <location>
        <begin position="362"/>
        <end position="477"/>
    </location>
</feature>
<accession>A0ABX0JFA5</accession>
<feature type="signal peptide" evidence="1">
    <location>
        <begin position="1"/>
        <end position="27"/>
    </location>
</feature>
<evidence type="ECO:0000259" key="2">
    <source>
        <dbReference type="Pfam" id="PF16472"/>
    </source>
</evidence>
<evidence type="ECO:0000313" key="3">
    <source>
        <dbReference type="EMBL" id="NHN33373.1"/>
    </source>
</evidence>
<name>A0ABX0JFA5_9BACL</name>
<dbReference type="RefSeq" id="WP_166153688.1">
    <property type="nucleotide sequence ID" value="NZ_JAAOIW010000012.1"/>
</dbReference>
<reference evidence="3" key="1">
    <citation type="submission" date="2020-03" db="EMBL/GenBank/DDBJ databases">
        <title>Draft sequencing of Paenibacilllus sp. S3N08.</title>
        <authorList>
            <person name="Kim D.-U."/>
        </authorList>
    </citation>
    <scope>NUCLEOTIDE SEQUENCE</scope>
    <source>
        <strain evidence="3">S3N08</strain>
    </source>
</reference>
<organism evidence="3 4">
    <name type="scientific">Paenibacillus agricola</name>
    <dbReference type="NCBI Taxonomy" id="2716264"/>
    <lineage>
        <taxon>Bacteria</taxon>
        <taxon>Bacillati</taxon>
        <taxon>Bacillota</taxon>
        <taxon>Bacilli</taxon>
        <taxon>Bacillales</taxon>
        <taxon>Paenibacillaceae</taxon>
        <taxon>Paenibacillus</taxon>
    </lineage>
</organism>
<dbReference type="InterPro" id="IPR032485">
    <property type="entry name" value="LRP1-like_beta_prop"/>
</dbReference>
<proteinExistence type="predicted"/>
<comment type="caution">
    <text evidence="3">The sequence shown here is derived from an EMBL/GenBank/DDBJ whole genome shotgun (WGS) entry which is preliminary data.</text>
</comment>
<dbReference type="EMBL" id="JAAOIW010000012">
    <property type="protein sequence ID" value="NHN33373.1"/>
    <property type="molecule type" value="Genomic_DNA"/>
</dbReference>